<dbReference type="EMBL" id="CAJNBL010000040">
    <property type="protein sequence ID" value="CAE6732702.1"/>
    <property type="molecule type" value="Genomic_DNA"/>
</dbReference>
<reference evidence="2" key="1">
    <citation type="submission" date="2018-05" db="EMBL/GenBank/DDBJ databases">
        <authorList>
            <person name="Lanie J.A."/>
            <person name="Ng W.-L."/>
            <person name="Kazmierczak K.M."/>
            <person name="Andrzejewski T.M."/>
            <person name="Davidsen T.M."/>
            <person name="Wayne K.J."/>
            <person name="Tettelin H."/>
            <person name="Glass J.I."/>
            <person name="Rusch D."/>
            <person name="Podicherti R."/>
            <person name="Tsui H.-C.T."/>
            <person name="Winkler M.E."/>
        </authorList>
    </citation>
    <scope>NUCLEOTIDE SEQUENCE</scope>
    <source>
        <strain evidence="2">KNB</strain>
    </source>
</reference>
<dbReference type="AlphaFoldDB" id="A0A2X0SL83"/>
<dbReference type="EMBL" id="LS423452">
    <property type="protein sequence ID" value="SPS06606.1"/>
    <property type="molecule type" value="Genomic_DNA"/>
</dbReference>
<protein>
    <submittedName>
        <fullName evidence="2">Uncharacterized protein</fullName>
    </submittedName>
</protein>
<dbReference type="RefSeq" id="WP_213036586.1">
    <property type="nucleotide sequence ID" value="NZ_CAJNBL010000040.1"/>
</dbReference>
<evidence type="ECO:0000313" key="3">
    <source>
        <dbReference type="Proteomes" id="UP000675882"/>
    </source>
</evidence>
<name>A0A2X0SL83_9PROT</name>
<evidence type="ECO:0000313" key="1">
    <source>
        <dbReference type="EMBL" id="CAE6732702.1"/>
    </source>
</evidence>
<dbReference type="Proteomes" id="UP000675882">
    <property type="component" value="Unassembled WGS sequence"/>
</dbReference>
<sequence>MRFFTLNPPVHIKTVGGGDATITSIESDPPDIFIGTLKVPAGTFNVSWDENGFCRNMEPTANLAPGSGEFQALLKEARELGL</sequence>
<keyword evidence="3" id="KW-1185">Reference proteome</keyword>
<organism evidence="2">
    <name type="scientific">Candidatus Nitrotoga fabula</name>
    <dbReference type="NCBI Taxonomy" id="2182327"/>
    <lineage>
        <taxon>Bacteria</taxon>
        <taxon>Pseudomonadati</taxon>
        <taxon>Pseudomonadota</taxon>
        <taxon>Betaproteobacteria</taxon>
        <taxon>Nitrosomonadales</taxon>
        <taxon>Gallionellaceae</taxon>
        <taxon>Candidatus Nitrotoga</taxon>
    </lineage>
</organism>
<proteinExistence type="predicted"/>
<gene>
    <name evidence="2" type="ORF">NITFAB_2199</name>
    <name evidence="1" type="ORF">NTGZN8_50123</name>
</gene>
<reference evidence="1" key="2">
    <citation type="submission" date="2021-02" db="EMBL/GenBank/DDBJ databases">
        <authorList>
            <person name="Han P."/>
        </authorList>
    </citation>
    <scope>NUCLEOTIDE SEQUENCE</scope>
    <source>
        <strain evidence="1">Candidatus Nitrotoga sp. ZN8</strain>
    </source>
</reference>
<evidence type="ECO:0000313" key="2">
    <source>
        <dbReference type="EMBL" id="SPS06606.1"/>
    </source>
</evidence>
<accession>A0A2X0SL83</accession>